<evidence type="ECO:0000313" key="11">
    <source>
        <dbReference type="EnsemblProtists" id="EKX45080"/>
    </source>
</evidence>
<proteinExistence type="inferred from homology"/>
<keyword evidence="5" id="KW-1133">Transmembrane helix</keyword>
<dbReference type="RefSeq" id="XP_005832060.1">
    <property type="nucleotide sequence ID" value="XM_005832003.1"/>
</dbReference>
<evidence type="ECO:0008006" key="13">
    <source>
        <dbReference type="Google" id="ProtNLM"/>
    </source>
</evidence>
<evidence type="ECO:0000313" key="12">
    <source>
        <dbReference type="Proteomes" id="UP000011087"/>
    </source>
</evidence>
<dbReference type="HOGENOM" id="CLU_481876_0_0_1"/>
<dbReference type="InterPro" id="IPR019133">
    <property type="entry name" value="MIC60"/>
</dbReference>
<dbReference type="PANTHER" id="PTHR15415:SF7">
    <property type="entry name" value="MICOS COMPLEX SUBUNIT MIC60"/>
    <property type="match status" value="1"/>
</dbReference>
<evidence type="ECO:0000256" key="9">
    <source>
        <dbReference type="SAM" id="MobiDB-lite"/>
    </source>
</evidence>
<keyword evidence="3" id="KW-0812">Transmembrane</keyword>
<comment type="similarity">
    <text evidence="2">Belongs to the MICOS complex subunit Mic60 family.</text>
</comment>
<dbReference type="AlphaFoldDB" id="L1JAF7"/>
<dbReference type="EMBL" id="JH993001">
    <property type="protein sequence ID" value="EKX45080.1"/>
    <property type="molecule type" value="Genomic_DNA"/>
</dbReference>
<evidence type="ECO:0000256" key="3">
    <source>
        <dbReference type="ARBA" id="ARBA00022692"/>
    </source>
</evidence>
<feature type="coiled-coil region" evidence="8">
    <location>
        <begin position="244"/>
        <end position="290"/>
    </location>
</feature>
<dbReference type="Proteomes" id="UP000011087">
    <property type="component" value="Unassembled WGS sequence"/>
</dbReference>
<dbReference type="OMA" id="WIKFREL"/>
<dbReference type="KEGG" id="gtt:GUITHDRAFT_109126"/>
<evidence type="ECO:0000256" key="1">
    <source>
        <dbReference type="ARBA" id="ARBA00004273"/>
    </source>
</evidence>
<reference evidence="12" key="2">
    <citation type="submission" date="2012-11" db="EMBL/GenBank/DDBJ databases">
        <authorList>
            <person name="Kuo A."/>
            <person name="Curtis B.A."/>
            <person name="Tanifuji G."/>
            <person name="Burki F."/>
            <person name="Gruber A."/>
            <person name="Irimia M."/>
            <person name="Maruyama S."/>
            <person name="Arias M.C."/>
            <person name="Ball S.G."/>
            <person name="Gile G.H."/>
            <person name="Hirakawa Y."/>
            <person name="Hopkins J.F."/>
            <person name="Rensing S.A."/>
            <person name="Schmutz J."/>
            <person name="Symeonidi A."/>
            <person name="Elias M."/>
            <person name="Eveleigh R.J."/>
            <person name="Herman E.K."/>
            <person name="Klute M.J."/>
            <person name="Nakayama T."/>
            <person name="Obornik M."/>
            <person name="Reyes-Prieto A."/>
            <person name="Armbrust E.V."/>
            <person name="Aves S.J."/>
            <person name="Beiko R.G."/>
            <person name="Coutinho P."/>
            <person name="Dacks J.B."/>
            <person name="Durnford D.G."/>
            <person name="Fast N.M."/>
            <person name="Green B.R."/>
            <person name="Grisdale C."/>
            <person name="Hempe F."/>
            <person name="Henrissat B."/>
            <person name="Hoppner M.P."/>
            <person name="Ishida K.-I."/>
            <person name="Kim E."/>
            <person name="Koreny L."/>
            <person name="Kroth P.G."/>
            <person name="Liu Y."/>
            <person name="Malik S.-B."/>
            <person name="Maier U.G."/>
            <person name="McRose D."/>
            <person name="Mock T."/>
            <person name="Neilson J.A."/>
            <person name="Onodera N.T."/>
            <person name="Poole A.M."/>
            <person name="Pritham E.J."/>
            <person name="Richards T.A."/>
            <person name="Rocap G."/>
            <person name="Roy S.W."/>
            <person name="Sarai C."/>
            <person name="Schaack S."/>
            <person name="Shirato S."/>
            <person name="Slamovits C.H."/>
            <person name="Spencer D.F."/>
            <person name="Suzuki S."/>
            <person name="Worden A.Z."/>
            <person name="Zauner S."/>
            <person name="Barry K."/>
            <person name="Bell C."/>
            <person name="Bharti A.K."/>
            <person name="Crow J.A."/>
            <person name="Grimwood J."/>
            <person name="Kramer R."/>
            <person name="Lindquist E."/>
            <person name="Lucas S."/>
            <person name="Salamov A."/>
            <person name="McFadden G.I."/>
            <person name="Lane C.E."/>
            <person name="Keeling P.J."/>
            <person name="Gray M.W."/>
            <person name="Grigoriev I.V."/>
            <person name="Archibald J.M."/>
        </authorList>
    </citation>
    <scope>NUCLEOTIDE SEQUENCE</scope>
    <source>
        <strain evidence="12">CCMP2712</strain>
    </source>
</reference>
<evidence type="ECO:0000256" key="4">
    <source>
        <dbReference type="ARBA" id="ARBA00022792"/>
    </source>
</evidence>
<dbReference type="EnsemblProtists" id="EKX45080">
    <property type="protein sequence ID" value="EKX45080"/>
    <property type="gene ID" value="GUITHDRAFT_109126"/>
</dbReference>
<evidence type="ECO:0000256" key="7">
    <source>
        <dbReference type="ARBA" id="ARBA00023136"/>
    </source>
</evidence>
<evidence type="ECO:0000256" key="5">
    <source>
        <dbReference type="ARBA" id="ARBA00022989"/>
    </source>
</evidence>
<feature type="region of interest" description="Disordered" evidence="9">
    <location>
        <begin position="51"/>
        <end position="107"/>
    </location>
</feature>
<accession>L1JAF7</accession>
<keyword evidence="6" id="KW-0496">Mitochondrion</keyword>
<dbReference type="Pfam" id="PF09731">
    <property type="entry name" value="Mitofilin"/>
    <property type="match status" value="1"/>
</dbReference>
<keyword evidence="12" id="KW-1185">Reference proteome</keyword>
<protein>
    <recommendedName>
        <fullName evidence="13">MICOS complex subunit MIC60</fullName>
    </recommendedName>
</protein>
<evidence type="ECO:0000313" key="10">
    <source>
        <dbReference type="EMBL" id="EKX45080.1"/>
    </source>
</evidence>
<dbReference type="GO" id="GO:0042407">
    <property type="term" value="P:cristae formation"/>
    <property type="evidence" value="ECO:0007669"/>
    <property type="project" value="TreeGrafter"/>
</dbReference>
<keyword evidence="7" id="KW-0472">Membrane</keyword>
<feature type="compositionally biased region" description="Basic and acidic residues" evidence="9">
    <location>
        <begin position="92"/>
        <end position="107"/>
    </location>
</feature>
<reference evidence="11" key="3">
    <citation type="submission" date="2016-03" db="UniProtKB">
        <authorList>
            <consortium name="EnsemblProtists"/>
        </authorList>
    </citation>
    <scope>IDENTIFICATION</scope>
</reference>
<reference evidence="10 12" key="1">
    <citation type="journal article" date="2012" name="Nature">
        <title>Algal genomes reveal evolutionary mosaicism and the fate of nucleomorphs.</title>
        <authorList>
            <consortium name="DOE Joint Genome Institute"/>
            <person name="Curtis B.A."/>
            <person name="Tanifuji G."/>
            <person name="Burki F."/>
            <person name="Gruber A."/>
            <person name="Irimia M."/>
            <person name="Maruyama S."/>
            <person name="Arias M.C."/>
            <person name="Ball S.G."/>
            <person name="Gile G.H."/>
            <person name="Hirakawa Y."/>
            <person name="Hopkins J.F."/>
            <person name="Kuo A."/>
            <person name="Rensing S.A."/>
            <person name="Schmutz J."/>
            <person name="Symeonidi A."/>
            <person name="Elias M."/>
            <person name="Eveleigh R.J."/>
            <person name="Herman E.K."/>
            <person name="Klute M.J."/>
            <person name="Nakayama T."/>
            <person name="Obornik M."/>
            <person name="Reyes-Prieto A."/>
            <person name="Armbrust E.V."/>
            <person name="Aves S.J."/>
            <person name="Beiko R.G."/>
            <person name="Coutinho P."/>
            <person name="Dacks J.B."/>
            <person name="Durnford D.G."/>
            <person name="Fast N.M."/>
            <person name="Green B.R."/>
            <person name="Grisdale C.J."/>
            <person name="Hempel F."/>
            <person name="Henrissat B."/>
            <person name="Hoppner M.P."/>
            <person name="Ishida K."/>
            <person name="Kim E."/>
            <person name="Koreny L."/>
            <person name="Kroth P.G."/>
            <person name="Liu Y."/>
            <person name="Malik S.B."/>
            <person name="Maier U.G."/>
            <person name="McRose D."/>
            <person name="Mock T."/>
            <person name="Neilson J.A."/>
            <person name="Onodera N.T."/>
            <person name="Poole A.M."/>
            <person name="Pritham E.J."/>
            <person name="Richards T.A."/>
            <person name="Rocap G."/>
            <person name="Roy S.W."/>
            <person name="Sarai C."/>
            <person name="Schaack S."/>
            <person name="Shirato S."/>
            <person name="Slamovits C.H."/>
            <person name="Spencer D.F."/>
            <person name="Suzuki S."/>
            <person name="Worden A.Z."/>
            <person name="Zauner S."/>
            <person name="Barry K."/>
            <person name="Bell C."/>
            <person name="Bharti A.K."/>
            <person name="Crow J.A."/>
            <person name="Grimwood J."/>
            <person name="Kramer R."/>
            <person name="Lindquist E."/>
            <person name="Lucas S."/>
            <person name="Salamov A."/>
            <person name="McFadden G.I."/>
            <person name="Lane C.E."/>
            <person name="Keeling P.J."/>
            <person name="Gray M.W."/>
            <person name="Grigoriev I.V."/>
            <person name="Archibald J.M."/>
        </authorList>
    </citation>
    <scope>NUCLEOTIDE SEQUENCE</scope>
    <source>
        <strain evidence="10 12">CCMP2712</strain>
    </source>
</reference>
<dbReference type="GO" id="GO:0061617">
    <property type="term" value="C:MICOS complex"/>
    <property type="evidence" value="ECO:0007669"/>
    <property type="project" value="TreeGrafter"/>
</dbReference>
<gene>
    <name evidence="10" type="ORF">GUITHDRAFT_109126</name>
</gene>
<comment type="subcellular location">
    <subcellularLocation>
        <location evidence="1">Mitochondrion inner membrane</location>
    </subcellularLocation>
</comment>
<organism evidence="10">
    <name type="scientific">Guillardia theta (strain CCMP2712)</name>
    <name type="common">Cryptophyte</name>
    <dbReference type="NCBI Taxonomy" id="905079"/>
    <lineage>
        <taxon>Eukaryota</taxon>
        <taxon>Cryptophyceae</taxon>
        <taxon>Pyrenomonadales</taxon>
        <taxon>Geminigeraceae</taxon>
        <taxon>Guillardia</taxon>
    </lineage>
</organism>
<dbReference type="GeneID" id="17301633"/>
<dbReference type="OrthoDB" id="10261039at2759"/>
<feature type="coiled-coil region" evidence="8">
    <location>
        <begin position="331"/>
        <end position="358"/>
    </location>
</feature>
<sequence length="566" mass="63840">MKDNTMDVAEWKELLKDILGIEDQVVLTRGSDDGAVRRPGLLTIAAAVENIRAQKKDEKTNGGSPPSADKDSSQPSQGPRAPPSSFTEGAEEIQKIEKSEKQESDKRVEMYNNLLSELERLKKERDVLEEESKKLREALHATKDTATQPTVVFQHRELDDHWQSKLAQLSAAKTTEKMLEALHQQIASGDEVLQSHSLSSGAINERGVDLSKEKGLSEDSTLEQVQGRIRQVLVELHLRTRLEAQRLREAVKMTEDAVQSEQMQKLSLQLVAQENELQRLMEMKVEEIRRHAEEEISKIDETYDQRIREEWVQVNTQAEQLHDHALKIKEIQLALESERELEKERENLKKYFEQTSQTYVGRIKTLKETVYKFNEDYVHQLSLAADALKDAVESGRNCSKEVKFLRKLAGRQAHALAPSDCGAGGDTAVDAALSTIPIKDEMNVSTMDELQTRFFSASLEARRRLLELVGTGMSKLYDLGGSINFRHPSPTDSLPEGDDPAAVLKRAGIWVYRGRIAQAMQELEVLEGRPAQAMSGWMEEARRRLVVQQALQVLHAHISLSSTQLA</sequence>
<dbReference type="STRING" id="905079.L1JAF7"/>
<evidence type="ECO:0000256" key="6">
    <source>
        <dbReference type="ARBA" id="ARBA00023128"/>
    </source>
</evidence>
<evidence type="ECO:0000256" key="8">
    <source>
        <dbReference type="SAM" id="Coils"/>
    </source>
</evidence>
<name>L1JAF7_GUITC</name>
<keyword evidence="4" id="KW-0999">Mitochondrion inner membrane</keyword>
<evidence type="ECO:0000256" key="2">
    <source>
        <dbReference type="ARBA" id="ARBA00010877"/>
    </source>
</evidence>
<keyword evidence="8" id="KW-0175">Coiled coil</keyword>
<dbReference type="PANTHER" id="PTHR15415">
    <property type="entry name" value="MITOFILIN"/>
    <property type="match status" value="1"/>
</dbReference>
<dbReference type="PaxDb" id="55529-EKX45080"/>